<dbReference type="InterPro" id="IPR006115">
    <property type="entry name" value="6PGDH_NADP-bd"/>
</dbReference>
<dbReference type="Gene3D" id="3.40.50.1000">
    <property type="entry name" value="HAD superfamily/HAD-like"/>
    <property type="match status" value="1"/>
</dbReference>
<dbReference type="InterPro" id="IPR008927">
    <property type="entry name" value="6-PGluconate_DH-like_C_sf"/>
</dbReference>
<evidence type="ECO:0000313" key="11">
    <source>
        <dbReference type="EMBL" id="GLB33368.1"/>
    </source>
</evidence>
<keyword evidence="5" id="KW-0560">Oxidoreductase</keyword>
<evidence type="ECO:0000313" key="12">
    <source>
        <dbReference type="Proteomes" id="UP001063166"/>
    </source>
</evidence>
<dbReference type="InterPro" id="IPR023214">
    <property type="entry name" value="HAD_sf"/>
</dbReference>
<dbReference type="InterPro" id="IPR013328">
    <property type="entry name" value="6PGD_dom2"/>
</dbReference>
<dbReference type="GO" id="GO:0050661">
    <property type="term" value="F:NADP binding"/>
    <property type="evidence" value="ECO:0007669"/>
    <property type="project" value="InterPro"/>
</dbReference>
<evidence type="ECO:0000256" key="5">
    <source>
        <dbReference type="ARBA" id="ARBA00023002"/>
    </source>
</evidence>
<evidence type="ECO:0000259" key="9">
    <source>
        <dbReference type="Pfam" id="PF03446"/>
    </source>
</evidence>
<dbReference type="EMBL" id="BRPK01000001">
    <property type="protein sequence ID" value="GLB33368.1"/>
    <property type="molecule type" value="Genomic_DNA"/>
</dbReference>
<dbReference type="SFLD" id="SFLDG01135">
    <property type="entry name" value="C1.5.6:_HAD__Beta-PGM__Phospha"/>
    <property type="match status" value="1"/>
</dbReference>
<evidence type="ECO:0000256" key="4">
    <source>
        <dbReference type="ARBA" id="ARBA00022456"/>
    </source>
</evidence>
<sequence length="613" mass="66177">MSSCDRLNHLNLQKPAPGKFQPTQRRGSTRNLPACRPNGRDLLGPFRGIRFELLSSFSHHPLFRAFLQLPTMSGRNTRDLDILLVGLGSLGAQLARRLAAPPGYVLFLHDLDPSIVFNLVAEIPQSRPFDVLPSSGPLPPVVLTCLPNSNDVGEVLAALLMHIEPGTLWLDCTSGDPIKAKEYADTLSKKGATFVDVGISGGPRGAADGSLTAMVGCPEDLFNTVQVFLRRMAKSVVRCGETGAGHAVKAVNNILMGANLVAASEGLTVLSKYGVKATDALATINQSSGRSWATVNRIPEHVLPGTYDYGFQLSLLRKDMLTALRLASGTGTTTPQLSNSFRVVEQLSQKLSPTSDHTRLSQAIAHLQSTEVLCQTSTSNVVPKSPSMRALGIKLVVFDCAGTIIDEGALVYNALEQVMRRASCDRIVYTADEFSKWHGANKIEVLRFFGSRAGMAGDEIQAMYADFLATLNTGYFSPENKGAVKLFPGTLEVFKELQEAGIKVCLNTGYPHSIADRLLEVLGLEDKIDGLVVAEDVGMGRPYPYMMQYLARMHQIMDMRQVAKIGDTARDIEEGRFAGCGFVAGVLTGADEADDHLRAGADLVMNSIADLRA</sequence>
<dbReference type="InterPro" id="IPR029154">
    <property type="entry name" value="HIBADH-like_NADP-bd"/>
</dbReference>
<feature type="compositionally biased region" description="Polar residues" evidence="8">
    <location>
        <begin position="21"/>
        <end position="31"/>
    </location>
</feature>
<comment type="catalytic activity">
    <reaction evidence="7">
        <text>3-hydroxy-2-methylpropanoate + NAD(+) = 2-methyl-3-oxopropanoate + NADH + H(+)</text>
        <dbReference type="Rhea" id="RHEA:17681"/>
        <dbReference type="ChEBI" id="CHEBI:11805"/>
        <dbReference type="ChEBI" id="CHEBI:15378"/>
        <dbReference type="ChEBI" id="CHEBI:57540"/>
        <dbReference type="ChEBI" id="CHEBI:57700"/>
        <dbReference type="ChEBI" id="CHEBI:57945"/>
        <dbReference type="EC" id="1.1.1.31"/>
    </reaction>
</comment>
<feature type="domain" description="3-hydroxyisobutyrate dehydrogenase-like NAD-binding" evidence="10">
    <location>
        <begin position="243"/>
        <end position="362"/>
    </location>
</feature>
<protein>
    <recommendedName>
        <fullName evidence="3">3-hydroxyisobutyrate dehydrogenase</fullName>
        <ecNumber evidence="3">1.1.1.31</ecNumber>
    </recommendedName>
</protein>
<keyword evidence="6" id="KW-0520">NAD</keyword>
<proteinExistence type="inferred from homology"/>
<keyword evidence="12" id="KW-1185">Reference proteome</keyword>
<gene>
    <name evidence="11" type="ORF">LshimejAT787_0102520</name>
</gene>
<keyword evidence="4" id="KW-0101">Branched-chain amino acid catabolism</keyword>
<comment type="similarity">
    <text evidence="2">Belongs to the HIBADH-related family. 3-hydroxyisobutyrate dehydrogenase subfamily.</text>
</comment>
<comment type="pathway">
    <text evidence="1">Amino-acid degradation; L-valine degradation.</text>
</comment>
<dbReference type="GO" id="GO:0051287">
    <property type="term" value="F:NAD binding"/>
    <property type="evidence" value="ECO:0007669"/>
    <property type="project" value="InterPro"/>
</dbReference>
<evidence type="ECO:0000256" key="8">
    <source>
        <dbReference type="SAM" id="MobiDB-lite"/>
    </source>
</evidence>
<evidence type="ECO:0000259" key="10">
    <source>
        <dbReference type="Pfam" id="PF14833"/>
    </source>
</evidence>
<dbReference type="Pfam" id="PF00702">
    <property type="entry name" value="Hydrolase"/>
    <property type="match status" value="1"/>
</dbReference>
<dbReference type="InterPro" id="IPR036291">
    <property type="entry name" value="NAD(P)-bd_dom_sf"/>
</dbReference>
<dbReference type="SFLD" id="SFLDG01129">
    <property type="entry name" value="C1.5:_HAD__Beta-PGM__Phosphata"/>
    <property type="match status" value="1"/>
</dbReference>
<dbReference type="GO" id="GO:0009083">
    <property type="term" value="P:branched-chain amino acid catabolic process"/>
    <property type="evidence" value="ECO:0007669"/>
    <property type="project" value="UniProtKB-KW"/>
</dbReference>
<dbReference type="GO" id="GO:0008442">
    <property type="term" value="F:3-hydroxyisobutyrate dehydrogenase activity"/>
    <property type="evidence" value="ECO:0007669"/>
    <property type="project" value="UniProtKB-EC"/>
</dbReference>
<dbReference type="PANTHER" id="PTHR22981">
    <property type="entry name" value="3-HYDROXYISOBUTYRATE DEHYDROGENASE-RELATED"/>
    <property type="match status" value="1"/>
</dbReference>
<feature type="domain" description="6-phosphogluconate dehydrogenase NADP-binding" evidence="9">
    <location>
        <begin position="82"/>
        <end position="240"/>
    </location>
</feature>
<dbReference type="SFLD" id="SFLDS00003">
    <property type="entry name" value="Haloacid_Dehalogenase"/>
    <property type="match status" value="1"/>
</dbReference>
<dbReference type="Gene3D" id="3.40.50.720">
    <property type="entry name" value="NAD(P)-binding Rossmann-like Domain"/>
    <property type="match status" value="1"/>
</dbReference>
<evidence type="ECO:0000256" key="2">
    <source>
        <dbReference type="ARBA" id="ARBA00006013"/>
    </source>
</evidence>
<evidence type="ECO:0000256" key="7">
    <source>
        <dbReference type="ARBA" id="ARBA00049197"/>
    </source>
</evidence>
<evidence type="ECO:0000256" key="3">
    <source>
        <dbReference type="ARBA" id="ARBA00012991"/>
    </source>
</evidence>
<dbReference type="Gene3D" id="1.10.1040.10">
    <property type="entry name" value="N-(1-d-carboxylethyl)-l-norvaline Dehydrogenase, domain 2"/>
    <property type="match status" value="1"/>
</dbReference>
<dbReference type="OrthoDB" id="435038at2759"/>
<feature type="region of interest" description="Disordered" evidence="8">
    <location>
        <begin position="1"/>
        <end position="32"/>
    </location>
</feature>
<dbReference type="EC" id="1.1.1.31" evidence="3"/>
<comment type="caution">
    <text evidence="11">The sequence shown here is derived from an EMBL/GenBank/DDBJ whole genome shotgun (WGS) entry which is preliminary data.</text>
</comment>
<dbReference type="SUPFAM" id="SSF51735">
    <property type="entry name" value="NAD(P)-binding Rossmann-fold domains"/>
    <property type="match status" value="1"/>
</dbReference>
<evidence type="ECO:0000256" key="6">
    <source>
        <dbReference type="ARBA" id="ARBA00023027"/>
    </source>
</evidence>
<dbReference type="Proteomes" id="UP001063166">
    <property type="component" value="Unassembled WGS sequence"/>
</dbReference>
<dbReference type="Pfam" id="PF03446">
    <property type="entry name" value="NAD_binding_2"/>
    <property type="match status" value="1"/>
</dbReference>
<reference evidence="11" key="1">
    <citation type="submission" date="2022-07" db="EMBL/GenBank/DDBJ databases">
        <title>The genome of Lyophyllum shimeji provides insight into the initial evolution of ectomycorrhizal fungal genome.</title>
        <authorList>
            <person name="Kobayashi Y."/>
            <person name="Shibata T."/>
            <person name="Hirakawa H."/>
            <person name="Shigenobu S."/>
            <person name="Nishiyama T."/>
            <person name="Yamada A."/>
            <person name="Hasebe M."/>
            <person name="Kawaguchi M."/>
        </authorList>
    </citation>
    <scope>NUCLEOTIDE SEQUENCE</scope>
    <source>
        <strain evidence="11">AT787</strain>
    </source>
</reference>
<dbReference type="InterPro" id="IPR036412">
    <property type="entry name" value="HAD-like_sf"/>
</dbReference>
<dbReference type="Pfam" id="PF14833">
    <property type="entry name" value="NAD_binding_11"/>
    <property type="match status" value="1"/>
</dbReference>
<accession>A0A9P3UHQ4</accession>
<dbReference type="SUPFAM" id="SSF56784">
    <property type="entry name" value="HAD-like"/>
    <property type="match status" value="1"/>
</dbReference>
<name>A0A9P3UHQ4_LYOSH</name>
<evidence type="ECO:0000256" key="1">
    <source>
        <dbReference type="ARBA" id="ARBA00005109"/>
    </source>
</evidence>
<dbReference type="PANTHER" id="PTHR22981:SF7">
    <property type="entry name" value="3-HYDROXYISOBUTYRATE DEHYDROGENASE, MITOCHONDRIAL"/>
    <property type="match status" value="1"/>
</dbReference>
<dbReference type="AlphaFoldDB" id="A0A9P3UHQ4"/>
<dbReference type="SUPFAM" id="SSF48179">
    <property type="entry name" value="6-phosphogluconate dehydrogenase C-terminal domain-like"/>
    <property type="match status" value="1"/>
</dbReference>
<organism evidence="11 12">
    <name type="scientific">Lyophyllum shimeji</name>
    <name type="common">Hon-shimeji</name>
    <name type="synonym">Tricholoma shimeji</name>
    <dbReference type="NCBI Taxonomy" id="47721"/>
    <lineage>
        <taxon>Eukaryota</taxon>
        <taxon>Fungi</taxon>
        <taxon>Dikarya</taxon>
        <taxon>Basidiomycota</taxon>
        <taxon>Agaricomycotina</taxon>
        <taxon>Agaricomycetes</taxon>
        <taxon>Agaricomycetidae</taxon>
        <taxon>Agaricales</taxon>
        <taxon>Tricholomatineae</taxon>
        <taxon>Lyophyllaceae</taxon>
        <taxon>Lyophyllum</taxon>
    </lineage>
</organism>